<evidence type="ECO:0008006" key="3">
    <source>
        <dbReference type="Google" id="ProtNLM"/>
    </source>
</evidence>
<evidence type="ECO:0000313" key="2">
    <source>
        <dbReference type="EMBL" id="AKQ01723.1"/>
    </source>
</evidence>
<dbReference type="EMBL" id="KT006976">
    <property type="protein sequence ID" value="AKQ01723.1"/>
    <property type="molecule type" value="Genomic_DNA"/>
</dbReference>
<keyword evidence="1" id="KW-0472">Membrane</keyword>
<name>A0A0H4T243_9EURY</name>
<feature type="transmembrane region" description="Helical" evidence="1">
    <location>
        <begin position="20"/>
        <end position="47"/>
    </location>
</feature>
<reference evidence="2" key="1">
    <citation type="journal article" date="2015" name="ISME J.">
        <title>Aquifer environment selects for microbial species cohorts in sediment and groundwater.</title>
        <authorList>
            <person name="Hug L.A."/>
            <person name="Thomas B.C."/>
            <person name="Brown C.T."/>
            <person name="Frischkorn K.R."/>
            <person name="Williams K.H."/>
            <person name="Tringe S.G."/>
            <person name="Banfield J.F."/>
        </authorList>
    </citation>
    <scope>NUCLEOTIDE SEQUENCE</scope>
</reference>
<organism evidence="2">
    <name type="scientific">uncultured euryarchaeote Rifle_16ft_4_minimus_23719</name>
    <dbReference type="NCBI Taxonomy" id="1665190"/>
    <lineage>
        <taxon>Archaea</taxon>
        <taxon>Methanobacteriati</taxon>
        <taxon>Methanobacteriota</taxon>
        <taxon>environmental samples</taxon>
    </lineage>
</organism>
<feature type="transmembrane region" description="Helical" evidence="1">
    <location>
        <begin position="113"/>
        <end position="136"/>
    </location>
</feature>
<proteinExistence type="predicted"/>
<protein>
    <recommendedName>
        <fullName evidence="3">VTT domain-containing protein</fullName>
    </recommendedName>
</protein>
<keyword evidence="1" id="KW-1133">Transmembrane helix</keyword>
<sequence>MASPLDALGRFLEDTYNNPLAYISLTFVYAIAVAIVLPIPIEAALLAPLLDRRYGYLIGITLALAAGKTIGAWLIFLLGVNVEGSIRRWSERWRFAKWFVEKAEKFVARTGNLGLYILLSIPLMTDTIPLYLYSLFNEEGKALDQRMYLAANFLAALNRVAVLVIIFLVGVNLFGL</sequence>
<feature type="transmembrane region" description="Helical" evidence="1">
    <location>
        <begin position="54"/>
        <end position="80"/>
    </location>
</feature>
<dbReference type="AlphaFoldDB" id="A0A0H4T243"/>
<accession>A0A0H4T243</accession>
<keyword evidence="1" id="KW-0812">Transmembrane</keyword>
<evidence type="ECO:0000256" key="1">
    <source>
        <dbReference type="SAM" id="Phobius"/>
    </source>
</evidence>
<feature type="transmembrane region" description="Helical" evidence="1">
    <location>
        <begin position="148"/>
        <end position="174"/>
    </location>
</feature>